<dbReference type="EMBL" id="LN891083">
    <property type="protein sequence ID" value="CUS09403.1"/>
    <property type="molecule type" value="Genomic_DNA"/>
</dbReference>
<dbReference type="SUPFAM" id="SSF51316">
    <property type="entry name" value="Mss4-like"/>
    <property type="match status" value="2"/>
</dbReference>
<dbReference type="Gene3D" id="3.90.1590.10">
    <property type="entry name" value="glutathione-dependent formaldehyde- activating enzyme (gfa)"/>
    <property type="match status" value="2"/>
</dbReference>
<protein>
    <recommendedName>
        <fullName evidence="5">CENP-V/GFA domain-containing protein</fullName>
    </recommendedName>
</protein>
<evidence type="ECO:0000259" key="5">
    <source>
        <dbReference type="PROSITE" id="PS51891"/>
    </source>
</evidence>
<keyword evidence="2" id="KW-0479">Metal-binding</keyword>
<evidence type="ECO:0000313" key="6">
    <source>
        <dbReference type="EMBL" id="CUS09403.1"/>
    </source>
</evidence>
<dbReference type="Proteomes" id="UP001412239">
    <property type="component" value="Unassembled WGS sequence"/>
</dbReference>
<dbReference type="InterPro" id="IPR006913">
    <property type="entry name" value="CENP-V/GFA"/>
</dbReference>
<keyword evidence="3" id="KW-0862">Zinc</keyword>
<dbReference type="GO" id="GO:0016846">
    <property type="term" value="F:carbon-sulfur lyase activity"/>
    <property type="evidence" value="ECO:0007669"/>
    <property type="project" value="InterPro"/>
</dbReference>
<evidence type="ECO:0000313" key="7">
    <source>
        <dbReference type="Proteomes" id="UP001412239"/>
    </source>
</evidence>
<evidence type="ECO:0000256" key="4">
    <source>
        <dbReference type="ARBA" id="ARBA00023239"/>
    </source>
</evidence>
<name>A0A292PSF4_9PEZI</name>
<dbReference type="PANTHER" id="PTHR33337">
    <property type="entry name" value="GFA DOMAIN-CONTAINING PROTEIN"/>
    <property type="match status" value="1"/>
</dbReference>
<evidence type="ECO:0000256" key="2">
    <source>
        <dbReference type="ARBA" id="ARBA00022723"/>
    </source>
</evidence>
<gene>
    <name evidence="6" type="ORF">GSTUAT00006525001</name>
</gene>
<proteinExistence type="inferred from homology"/>
<evidence type="ECO:0000256" key="3">
    <source>
        <dbReference type="ARBA" id="ARBA00022833"/>
    </source>
</evidence>
<comment type="similarity">
    <text evidence="1">Belongs to the Gfa family.</text>
</comment>
<dbReference type="AlphaFoldDB" id="A0A292PSF4"/>
<organism evidence="6 7">
    <name type="scientific">Tuber aestivum</name>
    <name type="common">summer truffle</name>
    <dbReference type="NCBI Taxonomy" id="59557"/>
    <lineage>
        <taxon>Eukaryota</taxon>
        <taxon>Fungi</taxon>
        <taxon>Dikarya</taxon>
        <taxon>Ascomycota</taxon>
        <taxon>Pezizomycotina</taxon>
        <taxon>Pezizomycetes</taxon>
        <taxon>Pezizales</taxon>
        <taxon>Tuberaceae</taxon>
        <taxon>Tuber</taxon>
    </lineage>
</organism>
<dbReference type="InterPro" id="IPR011057">
    <property type="entry name" value="Mss4-like_sf"/>
</dbReference>
<dbReference type="Pfam" id="PF04828">
    <property type="entry name" value="GFA"/>
    <property type="match status" value="2"/>
</dbReference>
<reference evidence="6" key="1">
    <citation type="submission" date="2015-10" db="EMBL/GenBank/DDBJ databases">
        <authorList>
            <person name="Regsiter A."/>
            <person name="william w."/>
        </authorList>
    </citation>
    <scope>NUCLEOTIDE SEQUENCE</scope>
    <source>
        <strain evidence="6">Montdore</strain>
    </source>
</reference>
<sequence>MSETTDKQEIVTGRCHCQAVTYSFAFTCPLTALYTHEAFIRRQTGFPINLYIPMNADLNFQFLPDSPTLQSFKSGDNTAFFCKSCGTTLSFTNGSGKLPCILAPTIELLPGKQLSDYLHPRAHIYLSEAGRGIGGLAGIIEDGLPHYMGNTGKAPTCESLMVAEQPVVGQSPGMNENYQSGPDVLDGHCCCGALRFSIARPPEDYENDPILKRWIKPGRKFAASFCFCTSCRAVSGAPLFGWCFTPTKLLDISPLSIPSLAVYKSSDKSTRRFCASCGATAFFALDSLNNEMWDIAIGLLPLGELESGDWCIWKYDGGDQFVDSYIHGWKDGTLSYECDGENYFKGLVEQVRSSRSNSGLVN</sequence>
<keyword evidence="4" id="KW-0456">Lyase</keyword>
<accession>A0A292PSF4</accession>
<feature type="domain" description="CENP-V/GFA" evidence="5">
    <location>
        <begin position="185"/>
        <end position="316"/>
    </location>
</feature>
<keyword evidence="7" id="KW-1185">Reference proteome</keyword>
<dbReference type="PANTHER" id="PTHR33337:SF40">
    <property type="entry name" value="CENP-V_GFA DOMAIN-CONTAINING PROTEIN-RELATED"/>
    <property type="match status" value="1"/>
</dbReference>
<dbReference type="PROSITE" id="PS51891">
    <property type="entry name" value="CENP_V_GFA"/>
    <property type="match status" value="1"/>
</dbReference>
<dbReference type="GO" id="GO:0046872">
    <property type="term" value="F:metal ion binding"/>
    <property type="evidence" value="ECO:0007669"/>
    <property type="project" value="UniProtKB-KW"/>
</dbReference>
<evidence type="ECO:0000256" key="1">
    <source>
        <dbReference type="ARBA" id="ARBA00005495"/>
    </source>
</evidence>